<dbReference type="AlphaFoldDB" id="A0A5Q0M5J9"/>
<dbReference type="RefSeq" id="WP_153282411.1">
    <property type="nucleotide sequence ID" value="NZ_CP045644.1"/>
</dbReference>
<evidence type="ECO:0000313" key="2">
    <source>
        <dbReference type="EMBL" id="QFZ83722.1"/>
    </source>
</evidence>
<accession>A0A5Q0M5J9</accession>
<gene>
    <name evidence="2" type="ORF">GFK26_13640</name>
</gene>
<proteinExistence type="predicted"/>
<protein>
    <recommendedName>
        <fullName evidence="4">Lipoprotein</fullName>
    </recommendedName>
</protein>
<reference evidence="2 3" key="1">
    <citation type="submission" date="2019-10" db="EMBL/GenBank/DDBJ databases">
        <title>Complete genome sequence of Variovorax paradoxus 5C-2.</title>
        <authorList>
            <person name="Gogoleva N.E."/>
            <person name="Balkin A.S."/>
        </authorList>
    </citation>
    <scope>NUCLEOTIDE SEQUENCE [LARGE SCALE GENOMIC DNA]</scope>
    <source>
        <strain evidence="2 3">5C-2</strain>
    </source>
</reference>
<sequence length="398" mass="44539">MRIPPLPLAVLLFSIFLLNACGNRESEDSVWRSSKMEVISTLTRYGTESGPQHRRRLSLKVNGWGVDDEEISEKLFQRGRRCFSPFYRISDVRPLKDESVLALLAVSESACGEAQLVRLSVERGKLRVQHIDLSSFSNGRSGVEAIHFEDTHSRPSVPDFTYLDYQLAAQRDTQLEWVVVPVRDEAADNQFVQKRTIAIRLADVSLHDLGPGELIRFLDDNSVALMSHDAERGTAQAHVQFRAMRPIDGVLLDRIDLRVACFALVDSSMQDEVMSNLKLIRGQTTDRVEMLERTIKDSEAITTTDPRFPGVIDSLKMSAAAATRELAEVNAVSKAQLISGQGLGDGTRWIHDSVASSVLLDTEKTAVEWNAERRKLELRISTGMTRDAQCEEQGPKFD</sequence>
<dbReference type="EMBL" id="CP045644">
    <property type="protein sequence ID" value="QFZ83722.1"/>
    <property type="molecule type" value="Genomic_DNA"/>
</dbReference>
<feature type="chain" id="PRO_5025027038" description="Lipoprotein" evidence="1">
    <location>
        <begin position="21"/>
        <end position="398"/>
    </location>
</feature>
<dbReference type="Proteomes" id="UP000326780">
    <property type="component" value="Chromosome"/>
</dbReference>
<organism evidence="2 3">
    <name type="scientific">Variovorax paradoxus</name>
    <dbReference type="NCBI Taxonomy" id="34073"/>
    <lineage>
        <taxon>Bacteria</taxon>
        <taxon>Pseudomonadati</taxon>
        <taxon>Pseudomonadota</taxon>
        <taxon>Betaproteobacteria</taxon>
        <taxon>Burkholderiales</taxon>
        <taxon>Comamonadaceae</taxon>
        <taxon>Variovorax</taxon>
    </lineage>
</organism>
<name>A0A5Q0M5J9_VARPD</name>
<feature type="signal peptide" evidence="1">
    <location>
        <begin position="1"/>
        <end position="20"/>
    </location>
</feature>
<evidence type="ECO:0000313" key="3">
    <source>
        <dbReference type="Proteomes" id="UP000326780"/>
    </source>
</evidence>
<evidence type="ECO:0008006" key="4">
    <source>
        <dbReference type="Google" id="ProtNLM"/>
    </source>
</evidence>
<keyword evidence="1" id="KW-0732">Signal</keyword>
<evidence type="ECO:0000256" key="1">
    <source>
        <dbReference type="SAM" id="SignalP"/>
    </source>
</evidence>